<comment type="caution">
    <text evidence="1">The sequence shown here is derived from an EMBL/GenBank/DDBJ whole genome shotgun (WGS) entry which is preliminary data.</text>
</comment>
<dbReference type="GeneID" id="92081691"/>
<keyword evidence="2" id="KW-1185">Reference proteome</keyword>
<dbReference type="RefSeq" id="XP_066695325.1">
    <property type="nucleotide sequence ID" value="XM_066848629.1"/>
</dbReference>
<evidence type="ECO:0000313" key="2">
    <source>
        <dbReference type="Proteomes" id="UP001391051"/>
    </source>
</evidence>
<proteinExistence type="predicted"/>
<dbReference type="EMBL" id="JAQQWE010000008">
    <property type="protein sequence ID" value="KAK7943294.1"/>
    <property type="molecule type" value="Genomic_DNA"/>
</dbReference>
<organism evidence="1 2">
    <name type="scientific">Apiospora aurea</name>
    <dbReference type="NCBI Taxonomy" id="335848"/>
    <lineage>
        <taxon>Eukaryota</taxon>
        <taxon>Fungi</taxon>
        <taxon>Dikarya</taxon>
        <taxon>Ascomycota</taxon>
        <taxon>Pezizomycotina</taxon>
        <taxon>Sordariomycetes</taxon>
        <taxon>Xylariomycetidae</taxon>
        <taxon>Amphisphaeriales</taxon>
        <taxon>Apiosporaceae</taxon>
        <taxon>Apiospora</taxon>
    </lineage>
</organism>
<accession>A0ABR1PZW7</accession>
<reference evidence="1 2" key="1">
    <citation type="submission" date="2023-01" db="EMBL/GenBank/DDBJ databases">
        <title>Analysis of 21 Apiospora genomes using comparative genomics revels a genus with tremendous synthesis potential of carbohydrate active enzymes and secondary metabolites.</title>
        <authorList>
            <person name="Sorensen T."/>
        </authorList>
    </citation>
    <scope>NUCLEOTIDE SEQUENCE [LARGE SCALE GENOMIC DNA]</scope>
    <source>
        <strain evidence="1 2">CBS 24483</strain>
    </source>
</reference>
<name>A0ABR1PZW7_9PEZI</name>
<gene>
    <name evidence="1" type="ORF">PG986_012407</name>
</gene>
<protein>
    <submittedName>
        <fullName evidence="1">Uncharacterized protein</fullName>
    </submittedName>
</protein>
<dbReference type="Proteomes" id="UP001391051">
    <property type="component" value="Unassembled WGS sequence"/>
</dbReference>
<sequence>MPTSRLARYLEHVIIGSEEVWSCTARPNPLRSLEQSIFVGTGLDRDMLTTAFDKIRPDVVTVRDFYSGSGVQYSFNTSSNGTRYVSTRFNRQTGIHQSPGQRRTEQHIQGDSTLQSQCLNVVLYALGRSNARPERLEIVNLAAKALMLPSYLEPLVSPVISNLTTMFIDIKLDLEIAENRRVHSNYPTQTERLSRFLRHAASLSDLQINLTRMFHHEGIPSFELGRADVGHGALLALMKHPPQQLKRMALQCIILRDHESGSGSTLGKKHRNLWAIALARLAQWEGVGLLKRLQMHNPKRDISHRFFTSSSADRTVRIFEPRVFVVILAFHSAADNTQEQDIEKHAERHHLAGFRSVDWSP</sequence>
<evidence type="ECO:0000313" key="1">
    <source>
        <dbReference type="EMBL" id="KAK7943294.1"/>
    </source>
</evidence>